<evidence type="ECO:0000313" key="2">
    <source>
        <dbReference type="Proteomes" id="UP000443000"/>
    </source>
</evidence>
<feature type="non-terminal residue" evidence="1">
    <location>
        <position position="1"/>
    </location>
</feature>
<protein>
    <submittedName>
        <fullName evidence="1">Uncharacterized protein</fullName>
    </submittedName>
</protein>
<dbReference type="AlphaFoldDB" id="A0A7X1XWQ1"/>
<feature type="non-terminal residue" evidence="1">
    <location>
        <position position="84"/>
    </location>
</feature>
<evidence type="ECO:0000313" key="1">
    <source>
        <dbReference type="EMBL" id="MQU19503.1"/>
    </source>
</evidence>
<name>A0A7X1XWQ1_9PSED</name>
<reference evidence="1 2" key="1">
    <citation type="submission" date="2019-10" db="EMBL/GenBank/DDBJ databases">
        <title>Evaluation of single-gene subtyping targets for Pseudomonas.</title>
        <authorList>
            <person name="Reichler S.J."/>
            <person name="Orsi R.H."/>
            <person name="Wiedmann M."/>
            <person name="Martin N.H."/>
            <person name="Murphy S.I."/>
        </authorList>
    </citation>
    <scope>NUCLEOTIDE SEQUENCE [LARGE SCALE GENOMIC DNA]</scope>
    <source>
        <strain evidence="1 2">FSL R10-1594</strain>
    </source>
</reference>
<dbReference type="EMBL" id="WIVT01000201">
    <property type="protein sequence ID" value="MQU19503.1"/>
    <property type="molecule type" value="Genomic_DNA"/>
</dbReference>
<dbReference type="Proteomes" id="UP000443000">
    <property type="component" value="Unassembled WGS sequence"/>
</dbReference>
<gene>
    <name evidence="1" type="ORF">GHN41_24170</name>
</gene>
<proteinExistence type="predicted"/>
<sequence>LSGFFTLNPDRTWSRFATFAAFPQEFFHPQGQMADLIGAGLSDLALIGTRSVRLYANRREAGFSAALDVPHSLPDDHLPLHSDS</sequence>
<comment type="caution">
    <text evidence="1">The sequence shown here is derived from an EMBL/GenBank/DDBJ whole genome shotgun (WGS) entry which is preliminary data.</text>
</comment>
<accession>A0A7X1XWQ1</accession>
<organism evidence="1 2">
    <name type="scientific">Pseudomonas helleri</name>
    <dbReference type="NCBI Taxonomy" id="1608996"/>
    <lineage>
        <taxon>Bacteria</taxon>
        <taxon>Pseudomonadati</taxon>
        <taxon>Pseudomonadota</taxon>
        <taxon>Gammaproteobacteria</taxon>
        <taxon>Pseudomonadales</taxon>
        <taxon>Pseudomonadaceae</taxon>
        <taxon>Pseudomonas</taxon>
    </lineage>
</organism>
<dbReference type="RefSeq" id="WP_153405925.1">
    <property type="nucleotide sequence ID" value="NZ_WIVT01000201.1"/>
</dbReference>